<protein>
    <submittedName>
        <fullName evidence="1">Uncharacterized protein</fullName>
    </submittedName>
</protein>
<dbReference type="OrthoDB" id="8481028at2"/>
<evidence type="ECO:0000313" key="2">
    <source>
        <dbReference type="Proteomes" id="UP000223913"/>
    </source>
</evidence>
<proteinExistence type="predicted"/>
<dbReference type="AlphaFoldDB" id="A0A2D0MXC7"/>
<reference evidence="1 2" key="1">
    <citation type="submission" date="2017-10" db="EMBL/GenBank/DDBJ databases">
        <title>The draft genome sequence of Lewinella nigricans NBRC 102662.</title>
        <authorList>
            <person name="Wang K."/>
        </authorList>
    </citation>
    <scope>NUCLEOTIDE SEQUENCE [LARGE SCALE GENOMIC DNA]</scope>
    <source>
        <strain evidence="1 2">NBRC 102662</strain>
    </source>
</reference>
<keyword evidence="2" id="KW-1185">Reference proteome</keyword>
<dbReference type="RefSeq" id="WP_099155757.1">
    <property type="nucleotide sequence ID" value="NZ_PDUD01000072.1"/>
</dbReference>
<accession>A0A2D0MXC7</accession>
<gene>
    <name evidence="1" type="ORF">CRP01_40185</name>
</gene>
<sequence>MKTHSQITTHLNDHAQQYVRSKGFSFGSGAAQDMQGMLDTGANNILHPTPEFEGISQDELIGMADKKLEVFIDHMVAAREKVYPDPSAHDRVGEETYAWAKNRLCPMWPFCT</sequence>
<evidence type="ECO:0000313" key="1">
    <source>
        <dbReference type="EMBL" id="PHN00857.1"/>
    </source>
</evidence>
<comment type="caution">
    <text evidence="1">The sequence shown here is derived from an EMBL/GenBank/DDBJ whole genome shotgun (WGS) entry which is preliminary data.</text>
</comment>
<dbReference type="Proteomes" id="UP000223913">
    <property type="component" value="Unassembled WGS sequence"/>
</dbReference>
<name>A0A2D0MXC7_FLAN2</name>
<dbReference type="EMBL" id="PDUD01000072">
    <property type="protein sequence ID" value="PHN00857.1"/>
    <property type="molecule type" value="Genomic_DNA"/>
</dbReference>
<organism evidence="1 2">
    <name type="scientific">Flavilitoribacter nigricans (strain ATCC 23147 / DSM 23189 / NBRC 102662 / NCIMB 1420 / SS-2)</name>
    <name type="common">Lewinella nigricans</name>
    <dbReference type="NCBI Taxonomy" id="1122177"/>
    <lineage>
        <taxon>Bacteria</taxon>
        <taxon>Pseudomonadati</taxon>
        <taxon>Bacteroidota</taxon>
        <taxon>Saprospiria</taxon>
        <taxon>Saprospirales</taxon>
        <taxon>Lewinellaceae</taxon>
        <taxon>Flavilitoribacter</taxon>
    </lineage>
</organism>